<feature type="transmembrane region" description="Helical" evidence="1">
    <location>
        <begin position="107"/>
        <end position="128"/>
    </location>
</feature>
<keyword evidence="1" id="KW-1133">Transmembrane helix</keyword>
<sequence>MEDSDYNPVPDTVTSVFQTREGAQKAYDELIYRGYNADEITVIVSDETQTLHFSKENSEEHSEHKTLEKAGLGTAIGGTAGAVAGAIAAIGTAVVIPGLGIAVAGPILASLTGAGAGGIAGGIIGALVGSGISKHHAEHYEKSLKNGGTIVGFKPKTVEDRIEIITAWNGFGGRQVHED</sequence>
<gene>
    <name evidence="2" type="ORF">IEE83_07915</name>
</gene>
<dbReference type="RefSeq" id="WP_194120061.1">
    <property type="nucleotide sequence ID" value="NZ_JACYGY010000001.1"/>
</dbReference>
<dbReference type="EMBL" id="JACYGY010000001">
    <property type="protein sequence ID" value="MBE9461806.1"/>
    <property type="molecule type" value="Genomic_DNA"/>
</dbReference>
<dbReference type="Proteomes" id="UP000634134">
    <property type="component" value="Unassembled WGS sequence"/>
</dbReference>
<feature type="transmembrane region" description="Helical" evidence="1">
    <location>
        <begin position="75"/>
        <end position="101"/>
    </location>
</feature>
<accession>A0ABR9WA34</accession>
<protein>
    <submittedName>
        <fullName evidence="2">Uncharacterized protein</fullName>
    </submittedName>
</protein>
<organism evidence="2 3">
    <name type="scientific">Dyadobacter subterraneus</name>
    <dbReference type="NCBI Taxonomy" id="2773304"/>
    <lineage>
        <taxon>Bacteria</taxon>
        <taxon>Pseudomonadati</taxon>
        <taxon>Bacteroidota</taxon>
        <taxon>Cytophagia</taxon>
        <taxon>Cytophagales</taxon>
        <taxon>Spirosomataceae</taxon>
        <taxon>Dyadobacter</taxon>
    </lineage>
</organism>
<dbReference type="PANTHER" id="PTHR36109:SF2">
    <property type="entry name" value="MEMBRANE PROTEIN"/>
    <property type="match status" value="1"/>
</dbReference>
<evidence type="ECO:0000313" key="2">
    <source>
        <dbReference type="EMBL" id="MBE9461806.1"/>
    </source>
</evidence>
<dbReference type="PANTHER" id="PTHR36109">
    <property type="entry name" value="MEMBRANE PROTEIN-RELATED"/>
    <property type="match status" value="1"/>
</dbReference>
<dbReference type="InterPro" id="IPR052948">
    <property type="entry name" value="Low_temp-induced_all0457"/>
</dbReference>
<name>A0ABR9WA34_9BACT</name>
<proteinExistence type="predicted"/>
<evidence type="ECO:0000313" key="3">
    <source>
        <dbReference type="Proteomes" id="UP000634134"/>
    </source>
</evidence>
<reference evidence="3" key="1">
    <citation type="submission" date="2023-07" db="EMBL/GenBank/DDBJ databases">
        <title>Dyadobacter sp. nov 'subterranea' isolated from contaminted grondwater.</title>
        <authorList>
            <person name="Szabo I."/>
            <person name="Al-Omari J."/>
            <person name="Szerdahelyi S.G."/>
            <person name="Rado J."/>
        </authorList>
    </citation>
    <scope>NUCLEOTIDE SEQUENCE [LARGE SCALE GENOMIC DNA]</scope>
    <source>
        <strain evidence="3">UP-52</strain>
    </source>
</reference>
<keyword evidence="1" id="KW-0812">Transmembrane</keyword>
<comment type="caution">
    <text evidence="2">The sequence shown here is derived from an EMBL/GenBank/DDBJ whole genome shotgun (WGS) entry which is preliminary data.</text>
</comment>
<keyword evidence="3" id="KW-1185">Reference proteome</keyword>
<evidence type="ECO:0000256" key="1">
    <source>
        <dbReference type="SAM" id="Phobius"/>
    </source>
</evidence>
<keyword evidence="1" id="KW-0472">Membrane</keyword>